<comment type="caution">
    <text evidence="3">The sequence shown here is derived from an EMBL/GenBank/DDBJ whole genome shotgun (WGS) entry which is preliminary data.</text>
</comment>
<dbReference type="InterPro" id="IPR006860">
    <property type="entry name" value="FecR"/>
</dbReference>
<feature type="compositionally biased region" description="Basic and acidic residues" evidence="1">
    <location>
        <begin position="192"/>
        <end position="222"/>
    </location>
</feature>
<gene>
    <name evidence="3" type="ORF">ENU78_01230</name>
</gene>
<evidence type="ECO:0000256" key="1">
    <source>
        <dbReference type="SAM" id="MobiDB-lite"/>
    </source>
</evidence>
<feature type="region of interest" description="Disordered" evidence="1">
    <location>
        <begin position="184"/>
        <end position="233"/>
    </location>
</feature>
<dbReference type="SUPFAM" id="SSF56935">
    <property type="entry name" value="Porins"/>
    <property type="match status" value="1"/>
</dbReference>
<dbReference type="Pfam" id="PF04773">
    <property type="entry name" value="FecR"/>
    <property type="match status" value="1"/>
</dbReference>
<dbReference type="PANTHER" id="PTHR38731:SF1">
    <property type="entry name" value="FECR PROTEIN DOMAIN-CONTAINING PROTEIN"/>
    <property type="match status" value="1"/>
</dbReference>
<feature type="domain" description="FecR protein" evidence="2">
    <location>
        <begin position="63"/>
        <end position="165"/>
    </location>
</feature>
<dbReference type="PANTHER" id="PTHR38731">
    <property type="entry name" value="LIPL45-RELATED LIPOPROTEIN-RELATED"/>
    <property type="match status" value="1"/>
</dbReference>
<accession>A0A7C3PTJ0</accession>
<dbReference type="EMBL" id="DTDV01000005">
    <property type="protein sequence ID" value="HGK23068.1"/>
    <property type="molecule type" value="Genomic_DNA"/>
</dbReference>
<dbReference type="Gene3D" id="2.60.120.1440">
    <property type="match status" value="1"/>
</dbReference>
<proteinExistence type="predicted"/>
<evidence type="ECO:0000259" key="2">
    <source>
        <dbReference type="Pfam" id="PF04773"/>
    </source>
</evidence>
<name>A0A7C3PTJ0_DICTH</name>
<evidence type="ECO:0000313" key="3">
    <source>
        <dbReference type="EMBL" id="HGK23068.1"/>
    </source>
</evidence>
<sequence>MIKKILIFILIFFSILPTLAFSQDSSKIRVAIITYIKGNVYVKKLKSELWIPAKVRMELASGDKVWVHQNSQAILQFSDRSTLKLGSNTQLDILNLDYDKDTKKEVSIFKLLIGKIWTTIDRLLSQGERVEVQTPTAVAGVRGTEWIQEVLEDGTTKIWTLRGVVLFTAKDKTIEVKEGFKSIVKPGESPEEPSKITEIEKFDEEEKKEEKREEDKGEKERVTPSGAKSSQKGSIFANNSLDYGIFKKGDLTLAKLSFTPELALGPIRLGLDLSLYTNAEDVSYIQARVKYGELNLPWLGVRYGNIDNFNLGYGLIANRYSTYDMDGIVLRLENPKKGGIITLLPSPFNRDENITTTYALRLFYRPLNKLEVGLNGMFDLDSDISKRQGIVGIDAGYYFTRNLVVFATFAQRVIHDGISLEDSRVLSENGFALGLQMSVPIINSVLYLQALNYSDNFVPSYFNAYYEKNKILNLLPSIEESNNRISGAILGFDTNILNIISLGMRYESYNFKMPALYGQFNLKLGERLAISLSYEQDNISLPFQFINNNTIFVLNMVYPIAQNVDAILTVERTYDLYGNPKDVYYLTTKINL</sequence>
<protein>
    <recommendedName>
        <fullName evidence="2">FecR protein domain-containing protein</fullName>
    </recommendedName>
</protein>
<organism evidence="3">
    <name type="scientific">Dictyoglomus thermophilum</name>
    <dbReference type="NCBI Taxonomy" id="14"/>
    <lineage>
        <taxon>Bacteria</taxon>
        <taxon>Pseudomonadati</taxon>
        <taxon>Dictyoglomota</taxon>
        <taxon>Dictyoglomia</taxon>
        <taxon>Dictyoglomales</taxon>
        <taxon>Dictyoglomaceae</taxon>
        <taxon>Dictyoglomus</taxon>
    </lineage>
</organism>
<dbReference type="AlphaFoldDB" id="A0A7C3PTJ0"/>
<reference evidence="3" key="1">
    <citation type="journal article" date="2020" name="mSystems">
        <title>Genome- and Community-Level Interaction Insights into Carbon Utilization and Element Cycling Functions of Hydrothermarchaeota in Hydrothermal Sediment.</title>
        <authorList>
            <person name="Zhou Z."/>
            <person name="Liu Y."/>
            <person name="Xu W."/>
            <person name="Pan J."/>
            <person name="Luo Z.H."/>
            <person name="Li M."/>
        </authorList>
    </citation>
    <scope>NUCLEOTIDE SEQUENCE [LARGE SCALE GENOMIC DNA]</scope>
    <source>
        <strain evidence="3">SpSt-70</strain>
    </source>
</reference>